<name>A0A4Z1IHB4_9HELO</name>
<accession>A0A4Z1IHB4</accession>
<reference evidence="1 2" key="1">
    <citation type="submission" date="2017-12" db="EMBL/GenBank/DDBJ databases">
        <title>Comparative genomics of Botrytis spp.</title>
        <authorList>
            <person name="Valero-Jimenez C.A."/>
            <person name="Tapia P."/>
            <person name="Veloso J."/>
            <person name="Silva-Moreno E."/>
            <person name="Staats M."/>
            <person name="Valdes J.H."/>
            <person name="Van Kan J.A.L."/>
        </authorList>
    </citation>
    <scope>NUCLEOTIDE SEQUENCE [LARGE SCALE GENOMIC DNA]</scope>
    <source>
        <strain evidence="1 2">MUCL11595</strain>
    </source>
</reference>
<comment type="caution">
    <text evidence="1">The sequence shown here is derived from an EMBL/GenBank/DDBJ whole genome shotgun (WGS) entry which is preliminary data.</text>
</comment>
<keyword evidence="2" id="KW-1185">Reference proteome</keyword>
<dbReference type="SUPFAM" id="SSF56112">
    <property type="entry name" value="Protein kinase-like (PK-like)"/>
    <property type="match status" value="1"/>
</dbReference>
<dbReference type="EMBL" id="PQXN01000083">
    <property type="protein sequence ID" value="TGO56037.1"/>
    <property type="molecule type" value="Genomic_DNA"/>
</dbReference>
<dbReference type="InterPro" id="IPR011009">
    <property type="entry name" value="Kinase-like_dom_sf"/>
</dbReference>
<proteinExistence type="predicted"/>
<evidence type="ECO:0000313" key="2">
    <source>
        <dbReference type="Proteomes" id="UP000297527"/>
    </source>
</evidence>
<dbReference type="OrthoDB" id="4062651at2759"/>
<dbReference type="Proteomes" id="UP000297527">
    <property type="component" value="Unassembled WGS sequence"/>
</dbReference>
<sequence length="267" mass="30541">MPRMIDKVIQTLHRTPAKSGHISPNFAMTSNNHTKQGNLLRVWLMSPWGDYQPVAPITSMGCLLACRKGDYFVKVRVGVYEEDDTVQFLQALSMIQHTNISRILDVYCDENKLFIASEYLELSLVDIDFHMFEFDEWEVATIIREVVNHIYEVFLGNADEIQVLKGSEYLLRQGISCKDLSMLNIHLSINGDVRIDLPFLAEIVEEMMLPRYHLIDEKDAWSDEALQLLSCCISGSVESMLKAISPSKLAPRVRFAMEVLRLEGIKQ</sequence>
<gene>
    <name evidence="1" type="ORF">BCON_0083g00300</name>
</gene>
<organism evidence="1 2">
    <name type="scientific">Botryotinia convoluta</name>
    <dbReference type="NCBI Taxonomy" id="54673"/>
    <lineage>
        <taxon>Eukaryota</taxon>
        <taxon>Fungi</taxon>
        <taxon>Dikarya</taxon>
        <taxon>Ascomycota</taxon>
        <taxon>Pezizomycotina</taxon>
        <taxon>Leotiomycetes</taxon>
        <taxon>Helotiales</taxon>
        <taxon>Sclerotiniaceae</taxon>
        <taxon>Botryotinia</taxon>
    </lineage>
</organism>
<evidence type="ECO:0008006" key="3">
    <source>
        <dbReference type="Google" id="ProtNLM"/>
    </source>
</evidence>
<protein>
    <recommendedName>
        <fullName evidence="3">Protein kinase domain-containing protein</fullName>
    </recommendedName>
</protein>
<dbReference type="Gene3D" id="1.10.510.10">
    <property type="entry name" value="Transferase(Phosphotransferase) domain 1"/>
    <property type="match status" value="1"/>
</dbReference>
<dbReference type="AlphaFoldDB" id="A0A4Z1IHB4"/>
<evidence type="ECO:0000313" key="1">
    <source>
        <dbReference type="EMBL" id="TGO56037.1"/>
    </source>
</evidence>